<feature type="domain" description="C2H2-type" evidence="3">
    <location>
        <begin position="237"/>
        <end position="264"/>
    </location>
</feature>
<dbReference type="EMBL" id="JAUHHV010000005">
    <property type="protein sequence ID" value="KAK1424944.1"/>
    <property type="molecule type" value="Genomic_DNA"/>
</dbReference>
<dbReference type="GO" id="GO:0008270">
    <property type="term" value="F:zinc ion binding"/>
    <property type="evidence" value="ECO:0007669"/>
    <property type="project" value="UniProtKB-KW"/>
</dbReference>
<protein>
    <recommendedName>
        <fullName evidence="3">C2H2-type domain-containing protein</fullName>
    </recommendedName>
</protein>
<dbReference type="PROSITE" id="PS00028">
    <property type="entry name" value="ZINC_FINGER_C2H2_1"/>
    <property type="match status" value="3"/>
</dbReference>
<feature type="compositionally biased region" description="Polar residues" evidence="2">
    <location>
        <begin position="438"/>
        <end position="451"/>
    </location>
</feature>
<evidence type="ECO:0000256" key="1">
    <source>
        <dbReference type="PROSITE-ProRule" id="PRU00042"/>
    </source>
</evidence>
<dbReference type="Pfam" id="PF13912">
    <property type="entry name" value="zf-C2H2_6"/>
    <property type="match status" value="3"/>
</dbReference>
<evidence type="ECO:0000259" key="3">
    <source>
        <dbReference type="PROSITE" id="PS50157"/>
    </source>
</evidence>
<keyword evidence="1" id="KW-0862">Zinc</keyword>
<dbReference type="SMART" id="SM00355">
    <property type="entry name" value="ZnF_C2H2"/>
    <property type="match status" value="4"/>
</dbReference>
<comment type="caution">
    <text evidence="4">The sequence shown here is derived from an EMBL/GenBank/DDBJ whole genome shotgun (WGS) entry which is preliminary data.</text>
</comment>
<feature type="region of interest" description="Disordered" evidence="2">
    <location>
        <begin position="294"/>
        <end position="313"/>
    </location>
</feature>
<feature type="region of interest" description="Disordered" evidence="2">
    <location>
        <begin position="426"/>
        <end position="507"/>
    </location>
</feature>
<feature type="compositionally biased region" description="Polar residues" evidence="2">
    <location>
        <begin position="295"/>
        <end position="306"/>
    </location>
</feature>
<feature type="compositionally biased region" description="Basic and acidic residues" evidence="2">
    <location>
        <begin position="426"/>
        <end position="437"/>
    </location>
</feature>
<dbReference type="SUPFAM" id="SSF57667">
    <property type="entry name" value="beta-beta-alpha zinc fingers"/>
    <property type="match status" value="2"/>
</dbReference>
<feature type="compositionally biased region" description="Polar residues" evidence="2">
    <location>
        <begin position="480"/>
        <end position="501"/>
    </location>
</feature>
<gene>
    <name evidence="4" type="ORF">QVD17_20285</name>
</gene>
<name>A0AAD8KLG8_TARER</name>
<organism evidence="4 5">
    <name type="scientific">Tagetes erecta</name>
    <name type="common">African marigold</name>
    <dbReference type="NCBI Taxonomy" id="13708"/>
    <lineage>
        <taxon>Eukaryota</taxon>
        <taxon>Viridiplantae</taxon>
        <taxon>Streptophyta</taxon>
        <taxon>Embryophyta</taxon>
        <taxon>Tracheophyta</taxon>
        <taxon>Spermatophyta</taxon>
        <taxon>Magnoliopsida</taxon>
        <taxon>eudicotyledons</taxon>
        <taxon>Gunneridae</taxon>
        <taxon>Pentapetalae</taxon>
        <taxon>asterids</taxon>
        <taxon>campanulids</taxon>
        <taxon>Asterales</taxon>
        <taxon>Asteraceae</taxon>
        <taxon>Asteroideae</taxon>
        <taxon>Heliantheae alliance</taxon>
        <taxon>Tageteae</taxon>
        <taxon>Tagetes</taxon>
    </lineage>
</organism>
<evidence type="ECO:0000256" key="2">
    <source>
        <dbReference type="SAM" id="MobiDB-lite"/>
    </source>
</evidence>
<feature type="compositionally biased region" description="Basic and acidic residues" evidence="2">
    <location>
        <begin position="465"/>
        <end position="478"/>
    </location>
</feature>
<feature type="compositionally biased region" description="Acidic residues" evidence="2">
    <location>
        <begin position="110"/>
        <end position="119"/>
    </location>
</feature>
<feature type="region of interest" description="Disordered" evidence="2">
    <location>
        <begin position="97"/>
        <end position="138"/>
    </location>
</feature>
<dbReference type="Proteomes" id="UP001229421">
    <property type="component" value="Unassembled WGS sequence"/>
</dbReference>
<dbReference type="Gene3D" id="3.30.160.60">
    <property type="entry name" value="Classic Zinc Finger"/>
    <property type="match status" value="2"/>
</dbReference>
<dbReference type="PANTHER" id="PTHR47068">
    <property type="entry name" value="OS02G0659100 PROTEIN"/>
    <property type="match status" value="1"/>
</dbReference>
<evidence type="ECO:0000313" key="4">
    <source>
        <dbReference type="EMBL" id="KAK1424944.1"/>
    </source>
</evidence>
<reference evidence="4" key="1">
    <citation type="journal article" date="2023" name="bioRxiv">
        <title>Improved chromosome-level genome assembly for marigold (Tagetes erecta).</title>
        <authorList>
            <person name="Jiang F."/>
            <person name="Yuan L."/>
            <person name="Wang S."/>
            <person name="Wang H."/>
            <person name="Xu D."/>
            <person name="Wang A."/>
            <person name="Fan W."/>
        </authorList>
    </citation>
    <scope>NUCLEOTIDE SEQUENCE</scope>
    <source>
        <strain evidence="4">WSJ</strain>
        <tissue evidence="4">Leaf</tissue>
    </source>
</reference>
<dbReference type="PANTHER" id="PTHR47068:SF1">
    <property type="entry name" value="OS02G0659100 PROTEIN"/>
    <property type="match status" value="1"/>
</dbReference>
<sequence>MDDNQNTNQFKHFCRICKKGFMCGRALGGHMRAHGIGDDAGSFDDEDPPSDWEDKQGNKRMYALRTNPNRLKSCRVCENCGKEFLSWKSFLEHRKCSSDDGESLVSSPESEGDEEDRYDEETHGGLTIRTDCQSTGGWSKRKRSFRAKIDSSFNSNNCGSSDQDEDLALAKCLMDLSNARVDPPETDVEDSCTSPSREEHQPNQNRNPMFTQGAFLPPPPLDYKAKGVASTTPKGMFECKACKKVFNSHQALGGHRASHKKVKGCFAARNDHHSDDTLADDDVITHDEYLPSPKPISSYQFNQGPSTTPPAGAARRVSKVHKCSICNRVFASGQALGGHKRCHWLTSNMSETTSLAKFNFHEHIDQLHRRALALPHIVNKSKPLDLNLPVAEPNLAGLRKDSRYPLNFEVSTEINLHSWNADRENNVTGQDVKEQKIQNRTNDQQDQQKTISNEKEAMEDEDEADSKLKLAKLSELKDMNNVSGSSSSWLQVGIGSTTDVGSSDHDT</sequence>
<dbReference type="InterPro" id="IPR013087">
    <property type="entry name" value="Znf_C2H2_type"/>
</dbReference>
<dbReference type="PROSITE" id="PS50157">
    <property type="entry name" value="ZINC_FINGER_C2H2_2"/>
    <property type="match status" value="2"/>
</dbReference>
<dbReference type="AlphaFoldDB" id="A0AAD8KLG8"/>
<keyword evidence="5" id="KW-1185">Reference proteome</keyword>
<feature type="region of interest" description="Disordered" evidence="2">
    <location>
        <begin position="180"/>
        <end position="210"/>
    </location>
</feature>
<proteinExistence type="predicted"/>
<dbReference type="InterPro" id="IPR036236">
    <property type="entry name" value="Znf_C2H2_sf"/>
</dbReference>
<evidence type="ECO:0000313" key="5">
    <source>
        <dbReference type="Proteomes" id="UP001229421"/>
    </source>
</evidence>
<keyword evidence="1" id="KW-0863">Zinc-finger</keyword>
<accession>A0AAD8KLG8</accession>
<keyword evidence="1" id="KW-0479">Metal-binding</keyword>
<feature type="domain" description="C2H2-type" evidence="3">
    <location>
        <begin position="321"/>
        <end position="343"/>
    </location>
</feature>